<dbReference type="CDD" id="cd14256">
    <property type="entry name" value="Dockerin_I"/>
    <property type="match status" value="1"/>
</dbReference>
<dbReference type="GO" id="GO:0000272">
    <property type="term" value="P:polysaccharide catabolic process"/>
    <property type="evidence" value="ECO:0007669"/>
    <property type="project" value="InterPro"/>
</dbReference>
<sequence>MRSWLRGACAHTATPRLRFESLEQRLALTGAPTVVDFEVGSTAWSSGFVEYLSDSHLGDGGYSVPVGSSSQMASLPWTNIDKLIFQFSEDVQILSSNLSLTGIGVAHVSVEKFEYDQLSLTATWTLSAALPKNGYRVELDGDGLLPVRDRNDNALDGEWTTSSSIYSSGNGVNGGDFAFEFRVLPGDVDQNGVVNSTDYSAATAGSGLTTASSGYAPLTDVDGSGSISAGDASLINAHLSQSHASGTPVGASDDAPSSKGWRAVNINANAADAAFDLWGDFADAETADSAITYTITSTSNGSIWSSQSINTVTGVLHMTPALNATGLSTIIVTATDSAGQTTFMKYVVDLGGVNQGPYVSFSSQLSVRDDDKVTITGLVTDDGDVEGLYVYFAGAISGKAYVNADGIFQFTIVLHEEDSDWAYAIVTDYFGSESNEYERWVGSL</sequence>
<dbReference type="InterPro" id="IPR036439">
    <property type="entry name" value="Dockerin_dom_sf"/>
</dbReference>
<evidence type="ECO:0008006" key="3">
    <source>
        <dbReference type="Google" id="ProtNLM"/>
    </source>
</evidence>
<evidence type="ECO:0000313" key="2">
    <source>
        <dbReference type="Proteomes" id="UP000326837"/>
    </source>
</evidence>
<dbReference type="SUPFAM" id="SSF63446">
    <property type="entry name" value="Type I dockerin domain"/>
    <property type="match status" value="1"/>
</dbReference>
<dbReference type="AlphaFoldDB" id="A0A5K7XGY8"/>
<proteinExistence type="predicted"/>
<gene>
    <name evidence="1" type="ORF">PLANPX_5267</name>
</gene>
<dbReference type="InterPro" id="IPR002105">
    <property type="entry name" value="Dockerin_1_rpt"/>
</dbReference>
<dbReference type="Proteomes" id="UP000326837">
    <property type="component" value="Chromosome"/>
</dbReference>
<accession>A0A5K7XGY8</accession>
<protein>
    <recommendedName>
        <fullName evidence="3">Dockerin domain-containing protein</fullName>
    </recommendedName>
</protein>
<reference evidence="2" key="1">
    <citation type="submission" date="2019-10" db="EMBL/GenBank/DDBJ databases">
        <title>Lacipirellula parvula gen. nov., sp. nov., representing a lineage of planctomycetes widespread in freshwater anoxic habitats, and description of the family Lacipirellulaceae.</title>
        <authorList>
            <person name="Dedysh S.N."/>
            <person name="Kulichevskaya I.S."/>
            <person name="Beletsky A.V."/>
            <person name="Rakitin A.L."/>
            <person name="Mardanov A.V."/>
            <person name="Ivanova A.A."/>
            <person name="Saltykova V.X."/>
            <person name="Rijpstra W.I.C."/>
            <person name="Sinninghe Damste J.S."/>
            <person name="Ravin N.V."/>
        </authorList>
    </citation>
    <scope>NUCLEOTIDE SEQUENCE [LARGE SCALE GENOMIC DNA]</scope>
    <source>
        <strain evidence="2">PX69</strain>
    </source>
</reference>
<name>A0A5K7XGY8_9BACT</name>
<organism evidence="1 2">
    <name type="scientific">Lacipirellula parvula</name>
    <dbReference type="NCBI Taxonomy" id="2650471"/>
    <lineage>
        <taxon>Bacteria</taxon>
        <taxon>Pseudomonadati</taxon>
        <taxon>Planctomycetota</taxon>
        <taxon>Planctomycetia</taxon>
        <taxon>Pirellulales</taxon>
        <taxon>Lacipirellulaceae</taxon>
        <taxon>Lacipirellula</taxon>
    </lineage>
</organism>
<dbReference type="GO" id="GO:0004553">
    <property type="term" value="F:hydrolase activity, hydrolyzing O-glycosyl compounds"/>
    <property type="evidence" value="ECO:0007669"/>
    <property type="project" value="InterPro"/>
</dbReference>
<dbReference type="RefSeq" id="WP_152100992.1">
    <property type="nucleotide sequence ID" value="NZ_AP021861.1"/>
</dbReference>
<dbReference type="PROSITE" id="PS00018">
    <property type="entry name" value="EF_HAND_1"/>
    <property type="match status" value="1"/>
</dbReference>
<dbReference type="EMBL" id="AP021861">
    <property type="protein sequence ID" value="BBO35655.1"/>
    <property type="molecule type" value="Genomic_DNA"/>
</dbReference>
<evidence type="ECO:0000313" key="1">
    <source>
        <dbReference type="EMBL" id="BBO35655.1"/>
    </source>
</evidence>
<dbReference type="InterPro" id="IPR018247">
    <property type="entry name" value="EF_Hand_1_Ca_BS"/>
</dbReference>
<dbReference type="KEGG" id="lpav:PLANPX_5267"/>
<keyword evidence="2" id="KW-1185">Reference proteome</keyword>
<dbReference type="Pfam" id="PF00404">
    <property type="entry name" value="Dockerin_1"/>
    <property type="match status" value="1"/>
</dbReference>
<dbReference type="Gene3D" id="1.10.1330.10">
    <property type="entry name" value="Dockerin domain"/>
    <property type="match status" value="1"/>
</dbReference>